<evidence type="ECO:0000313" key="1">
    <source>
        <dbReference type="EMBL" id="MPC90261.1"/>
    </source>
</evidence>
<proteinExistence type="predicted"/>
<organism evidence="1 2">
    <name type="scientific">Portunus trituberculatus</name>
    <name type="common">Swimming crab</name>
    <name type="synonym">Neptunus trituberculatus</name>
    <dbReference type="NCBI Taxonomy" id="210409"/>
    <lineage>
        <taxon>Eukaryota</taxon>
        <taxon>Metazoa</taxon>
        <taxon>Ecdysozoa</taxon>
        <taxon>Arthropoda</taxon>
        <taxon>Crustacea</taxon>
        <taxon>Multicrustacea</taxon>
        <taxon>Malacostraca</taxon>
        <taxon>Eumalacostraca</taxon>
        <taxon>Eucarida</taxon>
        <taxon>Decapoda</taxon>
        <taxon>Pleocyemata</taxon>
        <taxon>Brachyura</taxon>
        <taxon>Eubrachyura</taxon>
        <taxon>Portunoidea</taxon>
        <taxon>Portunidae</taxon>
        <taxon>Portuninae</taxon>
        <taxon>Portunus</taxon>
    </lineage>
</organism>
<dbReference type="EMBL" id="VSRR010083800">
    <property type="protein sequence ID" value="MPC90261.1"/>
    <property type="molecule type" value="Genomic_DNA"/>
</dbReference>
<evidence type="ECO:0000313" key="2">
    <source>
        <dbReference type="Proteomes" id="UP000324222"/>
    </source>
</evidence>
<name>A0A5B7IXB7_PORTR</name>
<dbReference type="Proteomes" id="UP000324222">
    <property type="component" value="Unassembled WGS sequence"/>
</dbReference>
<comment type="caution">
    <text evidence="1">The sequence shown here is derived from an EMBL/GenBank/DDBJ whole genome shotgun (WGS) entry which is preliminary data.</text>
</comment>
<accession>A0A5B7IXB7</accession>
<keyword evidence="2" id="KW-1185">Reference proteome</keyword>
<sequence length="127" mass="14161">MSVLVPGVRVEAAGNVTYINISLACCDCCCIRLPILSAFHVAGVNDATTSSDMVRIEYILCLVEKNMPVNKSLKVILPLISRTSSAIRRNVLKCDLCGAHVFMDEMEEKDDCPPKHRMLYNNNNRMK</sequence>
<gene>
    <name evidence="1" type="ORF">E2C01_085237</name>
</gene>
<dbReference type="AlphaFoldDB" id="A0A5B7IXB7"/>
<reference evidence="1 2" key="1">
    <citation type="submission" date="2019-05" db="EMBL/GenBank/DDBJ databases">
        <title>Another draft genome of Portunus trituberculatus and its Hox gene families provides insights of decapod evolution.</title>
        <authorList>
            <person name="Jeong J.-H."/>
            <person name="Song I."/>
            <person name="Kim S."/>
            <person name="Choi T."/>
            <person name="Kim D."/>
            <person name="Ryu S."/>
            <person name="Kim W."/>
        </authorList>
    </citation>
    <scope>NUCLEOTIDE SEQUENCE [LARGE SCALE GENOMIC DNA]</scope>
    <source>
        <tissue evidence="1">Muscle</tissue>
    </source>
</reference>
<protein>
    <submittedName>
        <fullName evidence="1">Uncharacterized protein</fullName>
    </submittedName>
</protein>